<dbReference type="EMBL" id="LGAP01000038">
    <property type="protein sequence ID" value="KOF13397.1"/>
    <property type="molecule type" value="Genomic_DNA"/>
</dbReference>
<name>A0A0L8BFG9_ENSAD</name>
<organism evidence="1 2">
    <name type="scientific">Ensifer adhaerens</name>
    <name type="common">Sinorhizobium morelense</name>
    <dbReference type="NCBI Taxonomy" id="106592"/>
    <lineage>
        <taxon>Bacteria</taxon>
        <taxon>Pseudomonadati</taxon>
        <taxon>Pseudomonadota</taxon>
        <taxon>Alphaproteobacteria</taxon>
        <taxon>Hyphomicrobiales</taxon>
        <taxon>Rhizobiaceae</taxon>
        <taxon>Sinorhizobium/Ensifer group</taxon>
        <taxon>Ensifer</taxon>
    </lineage>
</organism>
<dbReference type="Proteomes" id="UP000037425">
    <property type="component" value="Unassembled WGS sequence"/>
</dbReference>
<accession>A0A0L8BFG9</accession>
<dbReference type="PATRIC" id="fig|106592.7.peg.5455"/>
<dbReference type="AlphaFoldDB" id="A0A0L8BFG9"/>
<dbReference type="OrthoDB" id="7593532at2"/>
<sequence length="387" mass="43571">MTDHRERLALWIEQKLPRPKLRPGATGRPRGPVKRIIVFGRMPNPTFDYYFAARLDAPGMLPSEAVDIRHGKLADLAPEGAFIIICRYASPDVLTWLDTNADRLSGVGLFVDDDIPAVATGRDASLRYRFVLCFRALWPLRRLNRHLDIVWASTPHLASTLQLEEVQVLPPAPPERLWRPRSSKYGSLEPISDRVLIAYHATGVHLEEHRFLRPIIEEILEKRPEARFEVFADARAASIWEGMERVSVRRPIPWNDYVADANNRTIDVMLVPLHPSRVNDSRAPTKRIDVARYKAAGVFSEGAAYGYPGEDAELRLPYNARAWCQTIDQLVEDLEMRRTIAAATRQAALQMTLAADTGFEALKACQNASSAHLGLTTILNDRNAGPF</sequence>
<evidence type="ECO:0000313" key="1">
    <source>
        <dbReference type="EMBL" id="KOF13397.1"/>
    </source>
</evidence>
<dbReference type="RefSeq" id="WP_152976191.1">
    <property type="nucleotide sequence ID" value="NZ_LGAP01000038.1"/>
</dbReference>
<reference evidence="2" key="1">
    <citation type="submission" date="2015-07" db="EMBL/GenBank/DDBJ databases">
        <title>Whole genome sequence of an Ensifer adhaerens strain isolated from a cave pool in the Wind Cave National Park.</title>
        <authorList>
            <person name="Eng W.W.H."/>
            <person name="Gan H.M."/>
            <person name="Barton H.A."/>
            <person name="Savka M.A."/>
        </authorList>
    </citation>
    <scope>NUCLEOTIDE SEQUENCE [LARGE SCALE GENOMIC DNA]</scope>
    <source>
        <strain evidence="2">SD006</strain>
    </source>
</reference>
<evidence type="ECO:0000313" key="2">
    <source>
        <dbReference type="Proteomes" id="UP000037425"/>
    </source>
</evidence>
<protein>
    <recommendedName>
        <fullName evidence="3">Glycosyltransferase family 1 protein</fullName>
    </recommendedName>
</protein>
<proteinExistence type="predicted"/>
<evidence type="ECO:0008006" key="3">
    <source>
        <dbReference type="Google" id="ProtNLM"/>
    </source>
</evidence>
<dbReference type="SUPFAM" id="SSF53756">
    <property type="entry name" value="UDP-Glycosyltransferase/glycogen phosphorylase"/>
    <property type="match status" value="1"/>
</dbReference>
<comment type="caution">
    <text evidence="1">The sequence shown here is derived from an EMBL/GenBank/DDBJ whole genome shotgun (WGS) entry which is preliminary data.</text>
</comment>
<gene>
    <name evidence="1" type="ORF">AC244_31310</name>
</gene>